<sequence length="280" mass="31916">MNTQLNNFKKPTLYVVRIIQNWSLAFSGKQNAMDLMLNGMKENVVGKPFASLTSLQEAVSEVTPNHDAEFISIGDYQHHHVMNDGQFAFICFAIVNPNPNILFLQSTKEGLTVEHIEKSNGKLSIEFESHEELHIDMAKTVAKPGSGFMSKDAILSEIDTLCASSLIVESEYSHVVLSESEHVNRTVLGEHSHSFNIYKNQSFYGYHYEVDFEGSNLVTDVAIWLMRSRFKLTDTEDRTLFNDTYYPGVLRFQDKPRSQFAFTSTNHLARVRDVLTFFHC</sequence>
<evidence type="ECO:0000313" key="1">
    <source>
        <dbReference type="EMBL" id="MCC3803851.1"/>
    </source>
</evidence>
<evidence type="ECO:0000313" key="2">
    <source>
        <dbReference type="Proteomes" id="UP000726777"/>
    </source>
</evidence>
<gene>
    <name evidence="1" type="ORF">IB292_02255</name>
</gene>
<proteinExistence type="predicted"/>
<dbReference type="EMBL" id="JACVHL010000002">
    <property type="protein sequence ID" value="MCC3803851.1"/>
    <property type="molecule type" value="Genomic_DNA"/>
</dbReference>
<reference evidence="1" key="1">
    <citation type="submission" date="2020-09" db="EMBL/GenBank/DDBJ databases">
        <title>Genome sequence of Vibrio parahaemolyticus isolates.</title>
        <authorList>
            <person name="Hammerl J.A."/>
            <person name="Strauch E."/>
        </authorList>
    </citation>
    <scope>NUCLEOTIDE SEQUENCE</scope>
    <source>
        <strain evidence="1">17-VB00146</strain>
    </source>
</reference>
<accession>A0A9Q3UC80</accession>
<organism evidence="1 2">
    <name type="scientific">Vibrio parahaemolyticus</name>
    <dbReference type="NCBI Taxonomy" id="670"/>
    <lineage>
        <taxon>Bacteria</taxon>
        <taxon>Pseudomonadati</taxon>
        <taxon>Pseudomonadota</taxon>
        <taxon>Gammaproteobacteria</taxon>
        <taxon>Vibrionales</taxon>
        <taxon>Vibrionaceae</taxon>
        <taxon>Vibrio</taxon>
    </lineage>
</organism>
<dbReference type="AlphaFoldDB" id="A0A9Q3UC80"/>
<protein>
    <submittedName>
        <fullName evidence="1">Uncharacterized protein</fullName>
    </submittedName>
</protein>
<comment type="caution">
    <text evidence="1">The sequence shown here is derived from an EMBL/GenBank/DDBJ whole genome shotgun (WGS) entry which is preliminary data.</text>
</comment>
<dbReference type="RefSeq" id="WP_228085525.1">
    <property type="nucleotide sequence ID" value="NZ_JACVHL010000002.1"/>
</dbReference>
<name>A0A9Q3UC80_VIBPH</name>
<dbReference type="Proteomes" id="UP000726777">
    <property type="component" value="Unassembled WGS sequence"/>
</dbReference>